<evidence type="ECO:0000313" key="2">
    <source>
        <dbReference type="EMBL" id="NBJ95455.1"/>
    </source>
</evidence>
<reference evidence="2" key="1">
    <citation type="submission" date="2018-09" db="EMBL/GenBank/DDBJ databases">
        <title>Murine metabolic-syndrome-specific gut microbial biobank.</title>
        <authorList>
            <person name="Liu C."/>
        </authorList>
    </citation>
    <scope>NUCLEOTIDE SEQUENCE</scope>
    <source>
        <strain evidence="2">D42-62</strain>
    </source>
</reference>
<dbReference type="SUPFAM" id="SSF47413">
    <property type="entry name" value="lambda repressor-like DNA-binding domains"/>
    <property type="match status" value="1"/>
</dbReference>
<comment type="caution">
    <text evidence="2">The sequence shown here is derived from an EMBL/GenBank/DDBJ whole genome shotgun (WGS) entry which is preliminary data.</text>
</comment>
<evidence type="ECO:0000313" key="3">
    <source>
        <dbReference type="Proteomes" id="UP001154420"/>
    </source>
</evidence>
<dbReference type="InterPro" id="IPR001387">
    <property type="entry name" value="Cro/C1-type_HTH"/>
</dbReference>
<keyword evidence="3" id="KW-1185">Reference proteome</keyword>
<proteinExistence type="predicted"/>
<gene>
    <name evidence="2" type="ORF">D5281_23775</name>
</gene>
<protein>
    <submittedName>
        <fullName evidence="2">XRE family transcriptional regulator</fullName>
    </submittedName>
</protein>
<dbReference type="CDD" id="cd00093">
    <property type="entry name" value="HTH_XRE"/>
    <property type="match status" value="1"/>
</dbReference>
<name>A0A9X5GV27_9FIRM</name>
<dbReference type="Gene3D" id="1.10.260.40">
    <property type="entry name" value="lambda repressor-like DNA-binding domains"/>
    <property type="match status" value="1"/>
</dbReference>
<dbReference type="Proteomes" id="UP001154420">
    <property type="component" value="Unassembled WGS sequence"/>
</dbReference>
<dbReference type="GO" id="GO:0003677">
    <property type="term" value="F:DNA binding"/>
    <property type="evidence" value="ECO:0007669"/>
    <property type="project" value="InterPro"/>
</dbReference>
<dbReference type="InterPro" id="IPR010982">
    <property type="entry name" value="Lambda_DNA-bd_dom_sf"/>
</dbReference>
<dbReference type="PROSITE" id="PS50943">
    <property type="entry name" value="HTH_CROC1"/>
    <property type="match status" value="1"/>
</dbReference>
<accession>A0A9X5GV27</accession>
<sequence>MENRLRDLREQNSIRTQEEMARFLGIKQRTYRKYENGEEEIPIKHARKLVKKYECSLDWLYKVDASKSDDNAQEKKQKFGVDIRDIISCKDNKIIIKISDALWEYFSARNIINAKMDTAYAKNNQILDLNKEFVISDNNIQWKVEIAVNMDDFVSFYNADGEAIPVYLGDNERKQKEPTEEELKEATSFFKRLF</sequence>
<dbReference type="AlphaFoldDB" id="A0A9X5GV27"/>
<dbReference type="Pfam" id="PF01381">
    <property type="entry name" value="HTH_3"/>
    <property type="match status" value="1"/>
</dbReference>
<organism evidence="2 3">
    <name type="scientific">Parablautia muri</name>
    <dbReference type="NCBI Taxonomy" id="2320879"/>
    <lineage>
        <taxon>Bacteria</taxon>
        <taxon>Bacillati</taxon>
        <taxon>Bacillota</taxon>
        <taxon>Clostridia</taxon>
        <taxon>Lachnospirales</taxon>
        <taxon>Lachnospiraceae</taxon>
        <taxon>Parablautia</taxon>
    </lineage>
</organism>
<dbReference type="EMBL" id="QZDT01000095">
    <property type="protein sequence ID" value="NBJ95455.1"/>
    <property type="molecule type" value="Genomic_DNA"/>
</dbReference>
<feature type="domain" description="HTH cro/C1-type" evidence="1">
    <location>
        <begin position="5"/>
        <end position="60"/>
    </location>
</feature>
<evidence type="ECO:0000259" key="1">
    <source>
        <dbReference type="PROSITE" id="PS50943"/>
    </source>
</evidence>
<dbReference type="SMART" id="SM00530">
    <property type="entry name" value="HTH_XRE"/>
    <property type="match status" value="1"/>
</dbReference>